<comment type="function">
    <text evidence="1">Site-specific tyrosine recombinase, which acts by catalyzing the cutting and rejoining of the recombining DNA molecules.</text>
</comment>
<accession>A0ABT2TYV7</accession>
<comment type="caution">
    <text evidence="7">The sequence shown here is derived from an EMBL/GenBank/DDBJ whole genome shotgun (WGS) entry which is preliminary data.</text>
</comment>
<dbReference type="PROSITE" id="PS51898">
    <property type="entry name" value="TYR_RECOMBINASE"/>
    <property type="match status" value="1"/>
</dbReference>
<dbReference type="InterPro" id="IPR011010">
    <property type="entry name" value="DNA_brk_join_enz"/>
</dbReference>
<evidence type="ECO:0000256" key="5">
    <source>
        <dbReference type="ARBA" id="ARBA00023172"/>
    </source>
</evidence>
<protein>
    <submittedName>
        <fullName evidence="7">Site-specific integrase</fullName>
    </submittedName>
</protein>
<sequence>MAARKDNKGRALRKGEFQRASDGKYVYGYVDPNGVRRYIYSKDLKTLREREEKLIKNQLDGLDVYVAGSADLNFVFDRYISTKSELRRTTYTNYTYMYDHFVRDRFGKKKVGDIKYSDVLHFYHDRIHNKGIQINTLDTIHIVLHPTFQLAVRDGIIRMNPSDGVMAELKKKTGNKKGIRHALTVEQQRSFMNYIAESTVFVGWLPFFTVLLGTGCRIGEVVGLRWQDVDLKERTININHAMTYYPRRDDTYKCEFKVSLPKTDAGIRILPMMKQVYEALQGEYDRQKEKGFSEAVVDGMSGFIFTNRFDTIHNPQAVNRAIKRIYEAYNAEEIVRAKNEHRDPIIIPHFLCHGRVIIRTS</sequence>
<dbReference type="Gene3D" id="3.30.160.60">
    <property type="entry name" value="Classic Zinc Finger"/>
    <property type="match status" value="1"/>
</dbReference>
<dbReference type="InterPro" id="IPR013762">
    <property type="entry name" value="Integrase-like_cat_sf"/>
</dbReference>
<dbReference type="InterPro" id="IPR004191">
    <property type="entry name" value="Integrase_Tn916-type_DNA-bd_N"/>
</dbReference>
<evidence type="ECO:0000256" key="1">
    <source>
        <dbReference type="ARBA" id="ARBA00003283"/>
    </source>
</evidence>
<evidence type="ECO:0000256" key="3">
    <source>
        <dbReference type="ARBA" id="ARBA00022908"/>
    </source>
</evidence>
<dbReference type="RefSeq" id="WP_158422901.1">
    <property type="nucleotide sequence ID" value="NZ_JAOQJL010000062.1"/>
</dbReference>
<comment type="similarity">
    <text evidence="2">Belongs to the 'phage' integrase family.</text>
</comment>
<keyword evidence="3" id="KW-0229">DNA integration</keyword>
<evidence type="ECO:0000256" key="4">
    <source>
        <dbReference type="ARBA" id="ARBA00023125"/>
    </source>
</evidence>
<dbReference type="SUPFAM" id="SSF56349">
    <property type="entry name" value="DNA breaking-rejoining enzymes"/>
    <property type="match status" value="1"/>
</dbReference>
<evidence type="ECO:0000259" key="6">
    <source>
        <dbReference type="PROSITE" id="PS51898"/>
    </source>
</evidence>
<evidence type="ECO:0000256" key="2">
    <source>
        <dbReference type="ARBA" id="ARBA00008857"/>
    </source>
</evidence>
<dbReference type="Gene3D" id="1.10.443.10">
    <property type="entry name" value="Intergrase catalytic core"/>
    <property type="match status" value="1"/>
</dbReference>
<dbReference type="Pfam" id="PF14659">
    <property type="entry name" value="Phage_int_SAM_3"/>
    <property type="match status" value="1"/>
</dbReference>
<organism evidence="7 8">
    <name type="scientific">Blautia ammoniilytica</name>
    <dbReference type="NCBI Taxonomy" id="2981782"/>
    <lineage>
        <taxon>Bacteria</taxon>
        <taxon>Bacillati</taxon>
        <taxon>Bacillota</taxon>
        <taxon>Clostridia</taxon>
        <taxon>Lachnospirales</taxon>
        <taxon>Lachnospiraceae</taxon>
        <taxon>Blautia</taxon>
    </lineage>
</organism>
<dbReference type="Gene3D" id="1.10.150.130">
    <property type="match status" value="1"/>
</dbReference>
<gene>
    <name evidence="7" type="ORF">OCV61_17940</name>
</gene>
<dbReference type="PANTHER" id="PTHR30629:SF2">
    <property type="entry name" value="PROPHAGE INTEGRASE INTS-RELATED"/>
    <property type="match status" value="1"/>
</dbReference>
<proteinExistence type="inferred from homology"/>
<dbReference type="Pfam" id="PF02920">
    <property type="entry name" value="Integrase_DNA"/>
    <property type="match status" value="1"/>
</dbReference>
<keyword evidence="8" id="KW-1185">Reference proteome</keyword>
<dbReference type="InterPro" id="IPR050808">
    <property type="entry name" value="Phage_Integrase"/>
</dbReference>
<dbReference type="InterPro" id="IPR002104">
    <property type="entry name" value="Integrase_catalytic"/>
</dbReference>
<dbReference type="PANTHER" id="PTHR30629">
    <property type="entry name" value="PROPHAGE INTEGRASE"/>
    <property type="match status" value="1"/>
</dbReference>
<dbReference type="Pfam" id="PF00589">
    <property type="entry name" value="Phage_integrase"/>
    <property type="match status" value="1"/>
</dbReference>
<evidence type="ECO:0000313" key="7">
    <source>
        <dbReference type="EMBL" id="MCU6767247.1"/>
    </source>
</evidence>
<dbReference type="EMBL" id="JAOQJL010000062">
    <property type="protein sequence ID" value="MCU6767247.1"/>
    <property type="molecule type" value="Genomic_DNA"/>
</dbReference>
<name>A0ABT2TYV7_9FIRM</name>
<feature type="domain" description="Tyr recombinase" evidence="6">
    <location>
        <begin position="178"/>
        <end position="361"/>
    </location>
</feature>
<reference evidence="7 8" key="1">
    <citation type="journal article" date="2021" name="ISME Commun">
        <title>Automated analysis of genomic sequences facilitates high-throughput and comprehensive description of bacteria.</title>
        <authorList>
            <person name="Hitch T.C.A."/>
        </authorList>
    </citation>
    <scope>NUCLEOTIDE SEQUENCE [LARGE SCALE GENOMIC DNA]</scope>
    <source>
        <strain evidence="7 8">Sanger_23</strain>
    </source>
</reference>
<dbReference type="InterPro" id="IPR004107">
    <property type="entry name" value="Integrase_SAM-like_N"/>
</dbReference>
<keyword evidence="4" id="KW-0238">DNA-binding</keyword>
<dbReference type="SUPFAM" id="SSF54171">
    <property type="entry name" value="DNA-binding domain"/>
    <property type="match status" value="1"/>
</dbReference>
<keyword evidence="5" id="KW-0233">DNA recombination</keyword>
<dbReference type="InterPro" id="IPR010998">
    <property type="entry name" value="Integrase_recombinase_N"/>
</dbReference>
<evidence type="ECO:0000313" key="8">
    <source>
        <dbReference type="Proteomes" id="UP001652409"/>
    </source>
</evidence>
<dbReference type="Proteomes" id="UP001652409">
    <property type="component" value="Unassembled WGS sequence"/>
</dbReference>
<dbReference type="InterPro" id="IPR016177">
    <property type="entry name" value="DNA-bd_dom_sf"/>
</dbReference>